<protein>
    <submittedName>
        <fullName evidence="3">Amidohydrolase</fullName>
    </submittedName>
</protein>
<dbReference type="GO" id="GO:0019748">
    <property type="term" value="P:secondary metabolic process"/>
    <property type="evidence" value="ECO:0007669"/>
    <property type="project" value="TreeGrafter"/>
</dbReference>
<dbReference type="RefSeq" id="WP_091948906.1">
    <property type="nucleotide sequence ID" value="NZ_FOEE01000020.1"/>
</dbReference>
<keyword evidence="4" id="KW-1185">Reference proteome</keyword>
<proteinExistence type="predicted"/>
<evidence type="ECO:0000259" key="2">
    <source>
        <dbReference type="Pfam" id="PF04909"/>
    </source>
</evidence>
<gene>
    <name evidence="3" type="ORF">SAMN05660991_04381</name>
</gene>
<dbReference type="InterPro" id="IPR032465">
    <property type="entry name" value="ACMSD"/>
</dbReference>
<accession>A0A1H8WGC7</accession>
<reference evidence="4" key="1">
    <citation type="submission" date="2016-10" db="EMBL/GenBank/DDBJ databases">
        <authorList>
            <person name="Varghese N."/>
            <person name="Submissions S."/>
        </authorList>
    </citation>
    <scope>NUCLEOTIDE SEQUENCE [LARGE SCALE GENOMIC DNA]</scope>
    <source>
        <strain evidence="4">DSM 45413</strain>
    </source>
</reference>
<organism evidence="3 4">
    <name type="scientific">Trujillonella endophytica</name>
    <dbReference type="NCBI Taxonomy" id="673521"/>
    <lineage>
        <taxon>Bacteria</taxon>
        <taxon>Bacillati</taxon>
        <taxon>Actinomycetota</taxon>
        <taxon>Actinomycetes</taxon>
        <taxon>Geodermatophilales</taxon>
        <taxon>Geodermatophilaceae</taxon>
        <taxon>Trujillonella</taxon>
    </lineage>
</organism>
<dbReference type="OrthoDB" id="8673349at2"/>
<dbReference type="GO" id="GO:0016787">
    <property type="term" value="F:hydrolase activity"/>
    <property type="evidence" value="ECO:0007669"/>
    <property type="project" value="UniProtKB-KW"/>
</dbReference>
<keyword evidence="1" id="KW-0456">Lyase</keyword>
<dbReference type="InterPro" id="IPR032466">
    <property type="entry name" value="Metal_Hydrolase"/>
</dbReference>
<dbReference type="EMBL" id="FOEE01000020">
    <property type="protein sequence ID" value="SEP26686.1"/>
    <property type="molecule type" value="Genomic_DNA"/>
</dbReference>
<dbReference type="Proteomes" id="UP000198960">
    <property type="component" value="Unassembled WGS sequence"/>
</dbReference>
<dbReference type="InterPro" id="IPR006680">
    <property type="entry name" value="Amidohydro-rel"/>
</dbReference>
<dbReference type="PANTHER" id="PTHR21240">
    <property type="entry name" value="2-AMINO-3-CARBOXYLMUCONATE-6-SEMIALDEHYDE DECARBOXYLASE"/>
    <property type="match status" value="1"/>
</dbReference>
<dbReference type="SUPFAM" id="SSF51556">
    <property type="entry name" value="Metallo-dependent hydrolases"/>
    <property type="match status" value="1"/>
</dbReference>
<name>A0A1H8WGC7_9ACTN</name>
<dbReference type="PANTHER" id="PTHR21240:SF28">
    <property type="entry name" value="ISO-OROTATE DECARBOXYLASE (EUROFUNG)"/>
    <property type="match status" value="1"/>
</dbReference>
<dbReference type="Pfam" id="PF04909">
    <property type="entry name" value="Amidohydro_2"/>
    <property type="match status" value="1"/>
</dbReference>
<evidence type="ECO:0000313" key="3">
    <source>
        <dbReference type="EMBL" id="SEP26686.1"/>
    </source>
</evidence>
<dbReference type="GO" id="GO:0016831">
    <property type="term" value="F:carboxy-lyase activity"/>
    <property type="evidence" value="ECO:0007669"/>
    <property type="project" value="InterPro"/>
</dbReference>
<feature type="domain" description="Amidohydrolase-related" evidence="2">
    <location>
        <begin position="159"/>
        <end position="402"/>
    </location>
</feature>
<dbReference type="AlphaFoldDB" id="A0A1H8WGC7"/>
<evidence type="ECO:0000256" key="1">
    <source>
        <dbReference type="ARBA" id="ARBA00023239"/>
    </source>
</evidence>
<keyword evidence="3" id="KW-0378">Hydrolase</keyword>
<dbReference type="GO" id="GO:0005737">
    <property type="term" value="C:cytoplasm"/>
    <property type="evidence" value="ECO:0007669"/>
    <property type="project" value="TreeGrafter"/>
</dbReference>
<evidence type="ECO:0000313" key="4">
    <source>
        <dbReference type="Proteomes" id="UP000198960"/>
    </source>
</evidence>
<dbReference type="Gene3D" id="3.20.20.140">
    <property type="entry name" value="Metal-dependent hydrolases"/>
    <property type="match status" value="1"/>
</dbReference>
<sequence>MARTFDEMMQLGQGIAHRPVTFLPDPEPQPRTYLLYSVDDHVCEPGDLFTRRVDPRYGDDVPHVVGNDDGAQAWLVAGELRTWTGADSTAGRRIDDLDDLLRNLWFADMRAGTYDVHARIRDMDIDGVYATVTFPSMVWGFCGQKIWGLPDPALALACVRAYNDWMAEEWAGPYPDRIIPASLCYMRDPVLAAEEVRRNAARGFKAVHFSENPEKLGLPSIHTRHWEPFFAACEETDTVINLHLGSSSTRPSVSSDTPVTVTGLLWPAQTMSAAADWVYSQVAIRFPRLRIVLSEGGIGWVPMLRERMERAAQTRGAVMDWTGELSPAELLMRNFWFCAIDEPRSMEARHHIGVDRILLEVDYPHSDTSWPHTQAAVDRMLSGLPADEIAQMTHGNAAHVYRHPVPTDPAWAR</sequence>
<dbReference type="STRING" id="673521.SAMN05660991_04381"/>